<dbReference type="PANTHER" id="PTHR32322">
    <property type="entry name" value="INNER MEMBRANE TRANSPORTER"/>
    <property type="match status" value="1"/>
</dbReference>
<dbReference type="InterPro" id="IPR000620">
    <property type="entry name" value="EamA_dom"/>
</dbReference>
<evidence type="ECO:0000256" key="1">
    <source>
        <dbReference type="ARBA" id="ARBA00004651"/>
    </source>
</evidence>
<name>A0A2A4Z7T0_9PROT</name>
<evidence type="ECO:0000259" key="7">
    <source>
        <dbReference type="Pfam" id="PF00892"/>
    </source>
</evidence>
<feature type="transmembrane region" description="Helical" evidence="6">
    <location>
        <begin position="158"/>
        <end position="178"/>
    </location>
</feature>
<feature type="transmembrane region" description="Helical" evidence="6">
    <location>
        <begin position="190"/>
        <end position="211"/>
    </location>
</feature>
<feature type="domain" description="EamA" evidence="7">
    <location>
        <begin position="160"/>
        <end position="295"/>
    </location>
</feature>
<feature type="transmembrane region" description="Helical" evidence="6">
    <location>
        <begin position="134"/>
        <end position="152"/>
    </location>
</feature>
<dbReference type="InterPro" id="IPR037185">
    <property type="entry name" value="EmrE-like"/>
</dbReference>
<dbReference type="InterPro" id="IPR050638">
    <property type="entry name" value="AA-Vitamin_Transporters"/>
</dbReference>
<comment type="subcellular location">
    <subcellularLocation>
        <location evidence="1">Cell membrane</location>
        <topology evidence="1">Multi-pass membrane protein</topology>
    </subcellularLocation>
</comment>
<proteinExistence type="predicted"/>
<comment type="caution">
    <text evidence="8">The sequence shown here is derived from an EMBL/GenBank/DDBJ whole genome shotgun (WGS) entry which is preliminary data.</text>
</comment>
<evidence type="ECO:0000256" key="5">
    <source>
        <dbReference type="ARBA" id="ARBA00023136"/>
    </source>
</evidence>
<dbReference type="EMBL" id="NVUS01000003">
    <property type="protein sequence ID" value="PCJ03032.1"/>
    <property type="molecule type" value="Genomic_DNA"/>
</dbReference>
<reference evidence="8" key="2">
    <citation type="journal article" date="2018" name="ISME J.">
        <title>A dynamic microbial community with high functional redundancy inhabits the cold, oxic subseafloor aquifer.</title>
        <authorList>
            <person name="Tully B.J."/>
            <person name="Wheat C.G."/>
            <person name="Glazer B.T."/>
            <person name="Huber J.A."/>
        </authorList>
    </citation>
    <scope>NUCLEOTIDE SEQUENCE</scope>
    <source>
        <strain evidence="8">NORP83</strain>
    </source>
</reference>
<keyword evidence="3 6" id="KW-0812">Transmembrane</keyword>
<keyword evidence="5 6" id="KW-0472">Membrane</keyword>
<evidence type="ECO:0000256" key="4">
    <source>
        <dbReference type="ARBA" id="ARBA00022989"/>
    </source>
</evidence>
<feature type="transmembrane region" description="Helical" evidence="6">
    <location>
        <begin position="254"/>
        <end position="273"/>
    </location>
</feature>
<dbReference type="AlphaFoldDB" id="A0A2A4Z7T0"/>
<dbReference type="SUPFAM" id="SSF103481">
    <property type="entry name" value="Multidrug resistance efflux transporter EmrE"/>
    <property type="match status" value="2"/>
</dbReference>
<feature type="domain" description="EamA" evidence="7">
    <location>
        <begin position="15"/>
        <end position="146"/>
    </location>
</feature>
<feature type="transmembrane region" description="Helical" evidence="6">
    <location>
        <begin position="12"/>
        <end position="29"/>
    </location>
</feature>
<evidence type="ECO:0000256" key="6">
    <source>
        <dbReference type="SAM" id="Phobius"/>
    </source>
</evidence>
<evidence type="ECO:0000313" key="8">
    <source>
        <dbReference type="EMBL" id="PCJ03032.1"/>
    </source>
</evidence>
<evidence type="ECO:0000256" key="2">
    <source>
        <dbReference type="ARBA" id="ARBA00022475"/>
    </source>
</evidence>
<keyword evidence="4 6" id="KW-1133">Transmembrane helix</keyword>
<feature type="transmembrane region" description="Helical" evidence="6">
    <location>
        <begin position="223"/>
        <end position="242"/>
    </location>
</feature>
<feature type="transmembrane region" description="Helical" evidence="6">
    <location>
        <begin position="105"/>
        <end position="122"/>
    </location>
</feature>
<feature type="transmembrane region" description="Helical" evidence="6">
    <location>
        <begin position="41"/>
        <end position="61"/>
    </location>
</feature>
<evidence type="ECO:0000256" key="3">
    <source>
        <dbReference type="ARBA" id="ARBA00022692"/>
    </source>
</evidence>
<dbReference type="Gene3D" id="1.10.3730.20">
    <property type="match status" value="2"/>
</dbReference>
<organism evidence="8">
    <name type="scientific">OCS116 cluster bacterium</name>
    <dbReference type="NCBI Taxonomy" id="2030921"/>
    <lineage>
        <taxon>Bacteria</taxon>
        <taxon>Pseudomonadati</taxon>
        <taxon>Pseudomonadota</taxon>
        <taxon>Alphaproteobacteria</taxon>
        <taxon>OCS116 cluster</taxon>
    </lineage>
</organism>
<feature type="transmembrane region" description="Helical" evidence="6">
    <location>
        <begin position="285"/>
        <end position="303"/>
    </location>
</feature>
<accession>A0A2A4Z7T0</accession>
<feature type="transmembrane region" description="Helical" evidence="6">
    <location>
        <begin position="73"/>
        <end position="93"/>
    </location>
</feature>
<dbReference type="PANTHER" id="PTHR32322:SF18">
    <property type="entry name" value="S-ADENOSYLMETHIONINE_S-ADENOSYLHOMOCYSTEINE TRANSPORTER"/>
    <property type="match status" value="1"/>
</dbReference>
<gene>
    <name evidence="8" type="ORF">COB13_03580</name>
</gene>
<keyword evidence="2" id="KW-1003">Cell membrane</keyword>
<protein>
    <submittedName>
        <fullName evidence="8">EamA family transporter</fullName>
    </submittedName>
</protein>
<sequence>MAKKTEYKMGKTEWFLLITLSVLWGSSFINLKNALSEIEPFTVVFLRITLAALSLLAWSLITKKSFKLPIKQHIILFGMGMTMAAIPFIFFTWGQKYISTSMASIFNGGVPFFTAIFAHFLLGQTERLTINKTIGLLLGFAGIVTMIGLDAIENFDLTNIGQLSILTATFFYAISGIYNRLFISDELDNTVLATYSLMWSSLVTGLISFSVEGVPTLNYSGSVWISLLMVSLLSTALAYVLLFKIIKTAGASNTSLTTFIIPIFAITIGTLFLGESFETNEIMGVTLILVGLAFIQNLHKLLLKLIR</sequence>
<dbReference type="Pfam" id="PF00892">
    <property type="entry name" value="EamA"/>
    <property type="match status" value="2"/>
</dbReference>
<dbReference type="GO" id="GO:0005886">
    <property type="term" value="C:plasma membrane"/>
    <property type="evidence" value="ECO:0007669"/>
    <property type="project" value="UniProtKB-SubCell"/>
</dbReference>
<reference key="1">
    <citation type="submission" date="2017-08" db="EMBL/GenBank/DDBJ databases">
        <title>A dynamic microbial community with high functional redundancy inhabits the cold, oxic subseafloor aquifer.</title>
        <authorList>
            <person name="Tully B.J."/>
            <person name="Wheat C.G."/>
            <person name="Glazer B.T."/>
            <person name="Huber J.A."/>
        </authorList>
    </citation>
    <scope>NUCLEOTIDE SEQUENCE [LARGE SCALE GENOMIC DNA]</scope>
</reference>